<dbReference type="Pfam" id="PF10648">
    <property type="entry name" value="Gmad2"/>
    <property type="match status" value="1"/>
</dbReference>
<comment type="caution">
    <text evidence="4">The sequence shown here is derived from an EMBL/GenBank/DDBJ whole genome shotgun (WGS) entry which is preliminary data.</text>
</comment>
<sequence>MDPMTTSRDEERLRAALRGRAHLVDPPDRLDDVLEVARSRRARRWAPLVAAAAVAAVVGGVWVVHPFGTERAATPAMPLPSASPLSSPAPSASTTSIPTATPSTSPAPSVVAAGGPVPVYVVGSEVVDVPDGRFGLRRAWVATAATAADQRVRVAVDAALDAPVPLVDTPPWEGVDVSRVRVTASGVTVDLSGPAQPVSSAVDSLALDQVGWTAQAVLGRGNLPVTVRAGGQVLRVVTRPPADQWWTVLADVWITSPTAGAVVPAGRPVVVRGEASVFEASLSVTVVPNHSQAFPLPRPIPVTASAGAPARGTYSVDLGRLAAGSYSVRVVALSPKDGSASASDVVSFTVR</sequence>
<evidence type="ECO:0000259" key="3">
    <source>
        <dbReference type="Pfam" id="PF10648"/>
    </source>
</evidence>
<name>A0A2N3YMX5_9MICO</name>
<feature type="transmembrane region" description="Helical" evidence="2">
    <location>
        <begin position="45"/>
        <end position="64"/>
    </location>
</feature>
<evidence type="ECO:0000256" key="2">
    <source>
        <dbReference type="SAM" id="Phobius"/>
    </source>
</evidence>
<dbReference type="RefSeq" id="WP_101396702.1">
    <property type="nucleotide sequence ID" value="NZ_PJNE01000001.1"/>
</dbReference>
<dbReference type="OrthoDB" id="4843507at2"/>
<evidence type="ECO:0000256" key="1">
    <source>
        <dbReference type="SAM" id="MobiDB-lite"/>
    </source>
</evidence>
<feature type="region of interest" description="Disordered" evidence="1">
    <location>
        <begin position="78"/>
        <end position="109"/>
    </location>
</feature>
<proteinExistence type="predicted"/>
<keyword evidence="5" id="KW-1185">Reference proteome</keyword>
<organism evidence="4 5">
    <name type="scientific">Phycicoccus duodecadis</name>
    <dbReference type="NCBI Taxonomy" id="173053"/>
    <lineage>
        <taxon>Bacteria</taxon>
        <taxon>Bacillati</taxon>
        <taxon>Actinomycetota</taxon>
        <taxon>Actinomycetes</taxon>
        <taxon>Micrococcales</taxon>
        <taxon>Intrasporangiaceae</taxon>
        <taxon>Phycicoccus</taxon>
    </lineage>
</organism>
<feature type="domain" description="Bacterial spore germination immunoglobulin-like" evidence="3">
    <location>
        <begin position="252"/>
        <end position="339"/>
    </location>
</feature>
<keyword evidence="2" id="KW-0812">Transmembrane</keyword>
<dbReference type="Proteomes" id="UP000233781">
    <property type="component" value="Unassembled WGS sequence"/>
</dbReference>
<dbReference type="InterPro" id="IPR018911">
    <property type="entry name" value="Gmad2_Ig-like_dom"/>
</dbReference>
<keyword evidence="2" id="KW-1133">Transmembrane helix</keyword>
<dbReference type="EMBL" id="PJNE01000001">
    <property type="protein sequence ID" value="PKW28184.1"/>
    <property type="molecule type" value="Genomic_DNA"/>
</dbReference>
<keyword evidence="2" id="KW-0472">Membrane</keyword>
<reference evidence="4 5" key="1">
    <citation type="submission" date="2017-12" db="EMBL/GenBank/DDBJ databases">
        <title>Sequencing the genomes of 1000 Actinobacteria strains.</title>
        <authorList>
            <person name="Klenk H.-P."/>
        </authorList>
    </citation>
    <scope>NUCLEOTIDE SEQUENCE [LARGE SCALE GENOMIC DNA]</scope>
    <source>
        <strain evidence="4 5">DSM 12806</strain>
    </source>
</reference>
<evidence type="ECO:0000313" key="4">
    <source>
        <dbReference type="EMBL" id="PKW28184.1"/>
    </source>
</evidence>
<dbReference type="AlphaFoldDB" id="A0A2N3YMX5"/>
<evidence type="ECO:0000313" key="5">
    <source>
        <dbReference type="Proteomes" id="UP000233781"/>
    </source>
</evidence>
<accession>A0A2N3YMX5</accession>
<protein>
    <submittedName>
        <fullName evidence="4">Immunoglobulin-like protein involved in spore germination</fullName>
    </submittedName>
</protein>
<gene>
    <name evidence="4" type="ORF">ATL31_3042</name>
</gene>